<name>A0ABP9BVD7_9FLAO</name>
<feature type="coiled-coil region" evidence="1">
    <location>
        <begin position="165"/>
        <end position="251"/>
    </location>
</feature>
<gene>
    <name evidence="2" type="ORF">GCM10023330_01520</name>
</gene>
<keyword evidence="1" id="KW-0175">Coiled coil</keyword>
<dbReference type="EMBL" id="BAABJW010000001">
    <property type="protein sequence ID" value="GAA4799806.1"/>
    <property type="molecule type" value="Genomic_DNA"/>
</dbReference>
<sequence>MSFSQEEDITTQFIQSGSLYKTMNDSSEPLAQFKEGEKCIVVAYLGKYTYKIKYKEWEGFVKDQFLVITERVMDLYFDHEEEQRQKAIQERAQRQKRIEEIAHAKEDSIKKVEDQKQLEILEAEKKRQEQITLKRKQDSIAKAVQEEKLRMAQETAKRKRDSIFKVEQQKKQEALEAERIQLELTNQQRRKDSIAKAVQEEKQRMAQEIAKRKRDSIFKVEQQKQREALEAERKQVELMNQQRRKDSIEKAVNTNNAIELSSEELKFRNTCHYLINEYDIFKKQQIIITDKYFVNESLNIELLRQGNISKIHFNYSENLGCASYVPSTRSSVSITLENNKEIVFYHSGSLDCDYFSLKAILSESKIDLLKNSPIKSIVLKGTKASVSILNIQYKEFFMDKLKCVE</sequence>
<evidence type="ECO:0000313" key="2">
    <source>
        <dbReference type="EMBL" id="GAA4799806.1"/>
    </source>
</evidence>
<organism evidence="2 3">
    <name type="scientific">Litoribaculum gwangyangense</name>
    <dbReference type="NCBI Taxonomy" id="1130722"/>
    <lineage>
        <taxon>Bacteria</taxon>
        <taxon>Pseudomonadati</taxon>
        <taxon>Bacteroidota</taxon>
        <taxon>Flavobacteriia</taxon>
        <taxon>Flavobacteriales</taxon>
        <taxon>Flavobacteriaceae</taxon>
        <taxon>Litoribaculum</taxon>
    </lineage>
</organism>
<protein>
    <submittedName>
        <fullName evidence="2">Uncharacterized protein</fullName>
    </submittedName>
</protein>
<dbReference type="Proteomes" id="UP001501433">
    <property type="component" value="Unassembled WGS sequence"/>
</dbReference>
<evidence type="ECO:0000256" key="1">
    <source>
        <dbReference type="SAM" id="Coils"/>
    </source>
</evidence>
<comment type="caution">
    <text evidence="2">The sequence shown here is derived from an EMBL/GenBank/DDBJ whole genome shotgun (WGS) entry which is preliminary data.</text>
</comment>
<keyword evidence="3" id="KW-1185">Reference proteome</keyword>
<accession>A0ABP9BVD7</accession>
<reference evidence="3" key="1">
    <citation type="journal article" date="2019" name="Int. J. Syst. Evol. Microbiol.">
        <title>The Global Catalogue of Microorganisms (GCM) 10K type strain sequencing project: providing services to taxonomists for standard genome sequencing and annotation.</title>
        <authorList>
            <consortium name="The Broad Institute Genomics Platform"/>
            <consortium name="The Broad Institute Genome Sequencing Center for Infectious Disease"/>
            <person name="Wu L."/>
            <person name="Ma J."/>
        </authorList>
    </citation>
    <scope>NUCLEOTIDE SEQUENCE [LARGE SCALE GENOMIC DNA]</scope>
    <source>
        <strain evidence="3">JCM 18325</strain>
    </source>
</reference>
<proteinExistence type="predicted"/>
<evidence type="ECO:0000313" key="3">
    <source>
        <dbReference type="Proteomes" id="UP001501433"/>
    </source>
</evidence>